<evidence type="ECO:0000256" key="10">
    <source>
        <dbReference type="ARBA" id="ARBA00022989"/>
    </source>
</evidence>
<dbReference type="InterPro" id="IPR006121">
    <property type="entry name" value="HMA_dom"/>
</dbReference>
<keyword evidence="4" id="KW-0813">Transport</keyword>
<dbReference type="SUPFAM" id="SSF81660">
    <property type="entry name" value="Metal cation-transporting ATPase, ATP-binding domain N"/>
    <property type="match status" value="1"/>
</dbReference>
<keyword evidence="7 12" id="KW-0547">Nucleotide-binding</keyword>
<dbReference type="GO" id="GO:0005524">
    <property type="term" value="F:ATP binding"/>
    <property type="evidence" value="ECO:0007669"/>
    <property type="project" value="UniProtKB-UniRule"/>
</dbReference>
<dbReference type="GO" id="GO:0043682">
    <property type="term" value="F:P-type divalent copper transporter activity"/>
    <property type="evidence" value="ECO:0007669"/>
    <property type="project" value="TreeGrafter"/>
</dbReference>
<organism evidence="14">
    <name type="scientific">Emiliania huxleyi</name>
    <name type="common">Coccolithophore</name>
    <name type="synonym">Pontosphaera huxleyi</name>
    <dbReference type="NCBI Taxonomy" id="2903"/>
    <lineage>
        <taxon>Eukaryota</taxon>
        <taxon>Haptista</taxon>
        <taxon>Haptophyta</taxon>
        <taxon>Prymnesiophyceae</taxon>
        <taxon>Isochrysidales</taxon>
        <taxon>Noelaerhabdaceae</taxon>
        <taxon>Emiliania</taxon>
    </lineage>
</organism>
<dbReference type="AlphaFoldDB" id="A0A7S3X5Z5"/>
<keyword evidence="11 12" id="KW-0472">Membrane</keyword>
<comment type="subcellular location">
    <subcellularLocation>
        <location evidence="1">Membrane</location>
        <topology evidence="1">Multi-pass membrane protein</topology>
    </subcellularLocation>
</comment>
<dbReference type="NCBIfam" id="TIGR01525">
    <property type="entry name" value="ATPase-IB_hvy"/>
    <property type="match status" value="1"/>
</dbReference>
<dbReference type="PROSITE" id="PS00154">
    <property type="entry name" value="ATPASE_E1_E2"/>
    <property type="match status" value="1"/>
</dbReference>
<dbReference type="SUPFAM" id="SSF55008">
    <property type="entry name" value="HMA, heavy metal-associated domain"/>
    <property type="match status" value="1"/>
</dbReference>
<dbReference type="Pfam" id="PF00403">
    <property type="entry name" value="HMA"/>
    <property type="match status" value="1"/>
</dbReference>
<protein>
    <recommendedName>
        <fullName evidence="3">P-type Cu(+) transporter</fullName>
        <ecNumber evidence="3">7.2.2.8</ecNumber>
    </recommendedName>
</protein>
<dbReference type="SUPFAM" id="SSF81665">
    <property type="entry name" value="Calcium ATPase, transmembrane domain M"/>
    <property type="match status" value="1"/>
</dbReference>
<evidence type="ECO:0000256" key="8">
    <source>
        <dbReference type="ARBA" id="ARBA00022840"/>
    </source>
</evidence>
<evidence type="ECO:0000256" key="11">
    <source>
        <dbReference type="ARBA" id="ARBA00023136"/>
    </source>
</evidence>
<dbReference type="EC" id="7.2.2.8" evidence="3"/>
<dbReference type="Pfam" id="PF00702">
    <property type="entry name" value="Hydrolase"/>
    <property type="match status" value="1"/>
</dbReference>
<dbReference type="InterPro" id="IPR036163">
    <property type="entry name" value="HMA_dom_sf"/>
</dbReference>
<dbReference type="GO" id="GO:0005507">
    <property type="term" value="F:copper ion binding"/>
    <property type="evidence" value="ECO:0007669"/>
    <property type="project" value="TreeGrafter"/>
</dbReference>
<keyword evidence="5 12" id="KW-0812">Transmembrane</keyword>
<feature type="transmembrane region" description="Helical" evidence="12">
    <location>
        <begin position="115"/>
        <end position="137"/>
    </location>
</feature>
<dbReference type="InterPro" id="IPR018303">
    <property type="entry name" value="ATPase_P-typ_P_site"/>
</dbReference>
<keyword evidence="9" id="KW-1278">Translocase</keyword>
<sequence length="612" mass="63043">MTCASCVSAVEGGLKALPGVEGASVSLMAMSGHVKYDERLVDVPTIVAKVSALGYSAEPQAGDEAAGAAARSFGREAAYWRRRFWLSLLFTLPVFLLSMVLKHTAATKAALSAEVLPGLTVLVLVNLLLTTPVQCFFGLPFHRGCLASLRHRTFNMDVLVSLGTFAAYGYSIVFLIVALATKGAQGKGNEQFETAAMLITFLLLGKFLESAAKGRASSAISQLLNLQPPTALQLTTCKDIEQVPAEVPVSGLRQGDVVKVLPGAQVPVDGSSCAGDRVLYGVSAVDESMITGESLPQPKRSDDRVVGGTINGSGVLYVLVTAVGADSTLAQIMRVVADAQHRKPQIQAFADRISAVFVPVVIGIAVATWAAWAITGAVGAMPRPDGNTTSPMGTLQVDDDQLLAFMFGCAVLVIACPCALGLATPTAVMVAGGVGAAHGILIKGGDVLERAAAVSAVCFDKTGTLTSGKLAVARVLHWAGGVSEEALLRAAGSAERGSEHPIARALTAHAQLREVGTVEPTDFVAAAGQGLQCLVDGRAVLLGNRSWMGENGLFLTAEQEGEVAALERRGHTVVFVALEPTADASHATAAATAATAAAATDAAGHAPASRTT</sequence>
<gene>
    <name evidence="14" type="ORF">EHUX00137_LOCUS45874</name>
</gene>
<evidence type="ECO:0000313" key="14">
    <source>
        <dbReference type="EMBL" id="CAE0596953.1"/>
    </source>
</evidence>
<evidence type="ECO:0000256" key="7">
    <source>
        <dbReference type="ARBA" id="ARBA00022741"/>
    </source>
</evidence>
<dbReference type="InterPro" id="IPR023299">
    <property type="entry name" value="ATPase_P-typ_cyto_dom_N"/>
</dbReference>
<dbReference type="InterPro" id="IPR027256">
    <property type="entry name" value="P-typ_ATPase_IB"/>
</dbReference>
<keyword evidence="10 12" id="KW-1133">Transmembrane helix</keyword>
<dbReference type="PRINTS" id="PR00942">
    <property type="entry name" value="CUATPASEI"/>
</dbReference>
<dbReference type="InterPro" id="IPR023298">
    <property type="entry name" value="ATPase_P-typ_TM_dom_sf"/>
</dbReference>
<feature type="transmembrane region" description="Helical" evidence="12">
    <location>
        <begin position="402"/>
        <end position="423"/>
    </location>
</feature>
<dbReference type="GO" id="GO:0016020">
    <property type="term" value="C:membrane"/>
    <property type="evidence" value="ECO:0007669"/>
    <property type="project" value="UniProtKB-SubCell"/>
</dbReference>
<evidence type="ECO:0000256" key="3">
    <source>
        <dbReference type="ARBA" id="ARBA00012517"/>
    </source>
</evidence>
<evidence type="ECO:0000256" key="6">
    <source>
        <dbReference type="ARBA" id="ARBA00022723"/>
    </source>
</evidence>
<feature type="transmembrane region" description="Helical" evidence="12">
    <location>
        <begin position="158"/>
        <end position="180"/>
    </location>
</feature>
<proteinExistence type="inferred from homology"/>
<feature type="transmembrane region" description="Helical" evidence="12">
    <location>
        <begin position="353"/>
        <end position="382"/>
    </location>
</feature>
<dbReference type="GO" id="GO:0140581">
    <property type="term" value="F:P-type monovalent copper transporter activity"/>
    <property type="evidence" value="ECO:0007669"/>
    <property type="project" value="UniProtKB-EC"/>
</dbReference>
<dbReference type="GO" id="GO:0055070">
    <property type="term" value="P:copper ion homeostasis"/>
    <property type="evidence" value="ECO:0007669"/>
    <property type="project" value="TreeGrafter"/>
</dbReference>
<dbReference type="PANTHER" id="PTHR43520:SF8">
    <property type="entry name" value="P-TYPE CU(+) TRANSPORTER"/>
    <property type="match status" value="1"/>
</dbReference>
<dbReference type="Pfam" id="PF00122">
    <property type="entry name" value="E1-E2_ATPase"/>
    <property type="match status" value="1"/>
</dbReference>
<dbReference type="InterPro" id="IPR008250">
    <property type="entry name" value="ATPase_P-typ_transduc_dom_A_sf"/>
</dbReference>
<feature type="transmembrane region" description="Helical" evidence="12">
    <location>
        <begin position="84"/>
        <end position="103"/>
    </location>
</feature>
<dbReference type="InterPro" id="IPR059000">
    <property type="entry name" value="ATPase_P-type_domA"/>
</dbReference>
<accession>A0A7S3X5Z5</accession>
<evidence type="ECO:0000256" key="4">
    <source>
        <dbReference type="ARBA" id="ARBA00022448"/>
    </source>
</evidence>
<feature type="domain" description="HMA" evidence="13">
    <location>
        <begin position="1"/>
        <end position="58"/>
    </location>
</feature>
<reference evidence="14" key="1">
    <citation type="submission" date="2021-01" db="EMBL/GenBank/DDBJ databases">
        <authorList>
            <person name="Corre E."/>
            <person name="Pelletier E."/>
            <person name="Niang G."/>
            <person name="Scheremetjew M."/>
            <person name="Finn R."/>
            <person name="Kale V."/>
            <person name="Holt S."/>
            <person name="Cochrane G."/>
            <person name="Meng A."/>
            <person name="Brown T."/>
            <person name="Cohen L."/>
        </authorList>
    </citation>
    <scope>NUCLEOTIDE SEQUENCE</scope>
    <source>
        <strain evidence="14">379</strain>
    </source>
</reference>
<dbReference type="InterPro" id="IPR023214">
    <property type="entry name" value="HAD_sf"/>
</dbReference>
<dbReference type="FunFam" id="2.70.150.10:FF:000002">
    <property type="entry name" value="Copper-transporting ATPase 1, putative"/>
    <property type="match status" value="1"/>
</dbReference>
<evidence type="ECO:0000256" key="2">
    <source>
        <dbReference type="ARBA" id="ARBA00006024"/>
    </source>
</evidence>
<evidence type="ECO:0000256" key="12">
    <source>
        <dbReference type="RuleBase" id="RU362081"/>
    </source>
</evidence>
<dbReference type="SUPFAM" id="SSF81653">
    <property type="entry name" value="Calcium ATPase, transduction domain A"/>
    <property type="match status" value="1"/>
</dbReference>
<dbReference type="Gene3D" id="3.30.70.100">
    <property type="match status" value="1"/>
</dbReference>
<keyword evidence="8 12" id="KW-0067">ATP-binding</keyword>
<dbReference type="Gene3D" id="2.70.150.10">
    <property type="entry name" value="Calcium-transporting ATPase, cytoplasmic transduction domain A"/>
    <property type="match status" value="1"/>
</dbReference>
<dbReference type="CDD" id="cd00371">
    <property type="entry name" value="HMA"/>
    <property type="match status" value="1"/>
</dbReference>
<evidence type="ECO:0000259" key="13">
    <source>
        <dbReference type="PROSITE" id="PS50846"/>
    </source>
</evidence>
<evidence type="ECO:0000256" key="5">
    <source>
        <dbReference type="ARBA" id="ARBA00022692"/>
    </source>
</evidence>
<dbReference type="Gene3D" id="3.40.50.1000">
    <property type="entry name" value="HAD superfamily/HAD-like"/>
    <property type="match status" value="1"/>
</dbReference>
<dbReference type="EMBL" id="HBIR01058980">
    <property type="protein sequence ID" value="CAE0596953.1"/>
    <property type="molecule type" value="Transcribed_RNA"/>
</dbReference>
<evidence type="ECO:0000256" key="1">
    <source>
        <dbReference type="ARBA" id="ARBA00004141"/>
    </source>
</evidence>
<evidence type="ECO:0000256" key="9">
    <source>
        <dbReference type="ARBA" id="ARBA00022967"/>
    </source>
</evidence>
<keyword evidence="6 12" id="KW-0479">Metal-binding</keyword>
<name>A0A7S3X5Z5_EMIHU</name>
<dbReference type="PRINTS" id="PR00119">
    <property type="entry name" value="CATATPASE"/>
</dbReference>
<feature type="transmembrane region" description="Helical" evidence="12">
    <location>
        <begin position="192"/>
        <end position="208"/>
    </location>
</feature>
<dbReference type="Gene3D" id="3.40.1110.10">
    <property type="entry name" value="Calcium-transporting ATPase, cytoplasmic domain N"/>
    <property type="match status" value="1"/>
</dbReference>
<dbReference type="PANTHER" id="PTHR43520">
    <property type="entry name" value="ATP7, ISOFORM B"/>
    <property type="match status" value="1"/>
</dbReference>
<comment type="similarity">
    <text evidence="2 12">Belongs to the cation transport ATPase (P-type) (TC 3.A.3) family. Type IB subfamily.</text>
</comment>
<dbReference type="PROSITE" id="PS50846">
    <property type="entry name" value="HMA_2"/>
    <property type="match status" value="1"/>
</dbReference>
<dbReference type="PRINTS" id="PR00943">
    <property type="entry name" value="CUATPASE"/>
</dbReference>
<dbReference type="FunFam" id="3.30.70.100:FF:000001">
    <property type="entry name" value="ATPase copper transporting beta"/>
    <property type="match status" value="1"/>
</dbReference>